<dbReference type="InterPro" id="IPR003795">
    <property type="entry name" value="DUF192"/>
</dbReference>
<name>A0ABQ1W9R1_9FLAO</name>
<evidence type="ECO:0000313" key="2">
    <source>
        <dbReference type="EMBL" id="GGG22180.1"/>
    </source>
</evidence>
<proteinExistence type="predicted"/>
<dbReference type="RefSeq" id="WP_011710601.1">
    <property type="nucleotide sequence ID" value="NZ_BMIX01000001.1"/>
</dbReference>
<dbReference type="PROSITE" id="PS51257">
    <property type="entry name" value="PROKAR_LIPOPROTEIN"/>
    <property type="match status" value="1"/>
</dbReference>
<accession>A0ABQ1W9R1</accession>
<gene>
    <name evidence="2" type="ORF">GCM10011532_01560</name>
</gene>
<sequence>MKKRILSLATLSLFFSLSFTSCDNDEKKEESIETDPITFTKEGELYLIKASGDTLKKLDIELAESDYEHQTGLMYRESMEENQGMLFIYNSERVRNFYMKNTYISLDIIYYEADSTLVSIQKNTTPRDETSLPSEGPAQYILEVNGGLSDQWGLEQDDKFSLKKIE</sequence>
<dbReference type="InterPro" id="IPR038695">
    <property type="entry name" value="Saro_0823-like_sf"/>
</dbReference>
<dbReference type="PANTHER" id="PTHR37953">
    <property type="entry name" value="UPF0127 PROTEIN MJ1496"/>
    <property type="match status" value="1"/>
</dbReference>
<evidence type="ECO:0000313" key="3">
    <source>
        <dbReference type="Proteomes" id="UP000605733"/>
    </source>
</evidence>
<dbReference type="Pfam" id="PF02643">
    <property type="entry name" value="DUF192"/>
    <property type="match status" value="1"/>
</dbReference>
<protein>
    <recommendedName>
        <fullName evidence="4">DUF192 domain-containing protein</fullName>
    </recommendedName>
</protein>
<dbReference type="EMBL" id="BMIX01000001">
    <property type="protein sequence ID" value="GGG22180.1"/>
    <property type="molecule type" value="Genomic_DNA"/>
</dbReference>
<reference evidence="3" key="1">
    <citation type="journal article" date="2019" name="Int. J. Syst. Evol. Microbiol.">
        <title>The Global Catalogue of Microorganisms (GCM) 10K type strain sequencing project: providing services to taxonomists for standard genome sequencing and annotation.</title>
        <authorList>
            <consortium name="The Broad Institute Genomics Platform"/>
            <consortium name="The Broad Institute Genome Sequencing Center for Infectious Disease"/>
            <person name="Wu L."/>
            <person name="Ma J."/>
        </authorList>
    </citation>
    <scope>NUCLEOTIDE SEQUENCE [LARGE SCALE GENOMIC DNA]</scope>
    <source>
        <strain evidence="3">CGMCC 1.15422</strain>
    </source>
</reference>
<keyword evidence="3" id="KW-1185">Reference proteome</keyword>
<feature type="signal peptide" evidence="1">
    <location>
        <begin position="1"/>
        <end position="21"/>
    </location>
</feature>
<dbReference type="Proteomes" id="UP000605733">
    <property type="component" value="Unassembled WGS sequence"/>
</dbReference>
<dbReference type="PANTHER" id="PTHR37953:SF1">
    <property type="entry name" value="UPF0127 PROTEIN MJ1496"/>
    <property type="match status" value="1"/>
</dbReference>
<organism evidence="2 3">
    <name type="scientific">Christiangramia forsetii</name>
    <dbReference type="NCBI Taxonomy" id="411153"/>
    <lineage>
        <taxon>Bacteria</taxon>
        <taxon>Pseudomonadati</taxon>
        <taxon>Bacteroidota</taxon>
        <taxon>Flavobacteriia</taxon>
        <taxon>Flavobacteriales</taxon>
        <taxon>Flavobacteriaceae</taxon>
        <taxon>Christiangramia</taxon>
    </lineage>
</organism>
<evidence type="ECO:0000256" key="1">
    <source>
        <dbReference type="SAM" id="SignalP"/>
    </source>
</evidence>
<dbReference type="Gene3D" id="2.60.120.1140">
    <property type="entry name" value="Protein of unknown function DUF192"/>
    <property type="match status" value="1"/>
</dbReference>
<evidence type="ECO:0008006" key="4">
    <source>
        <dbReference type="Google" id="ProtNLM"/>
    </source>
</evidence>
<comment type="caution">
    <text evidence="2">The sequence shown here is derived from an EMBL/GenBank/DDBJ whole genome shotgun (WGS) entry which is preliminary data.</text>
</comment>
<keyword evidence="1" id="KW-0732">Signal</keyword>
<feature type="chain" id="PRO_5045314719" description="DUF192 domain-containing protein" evidence="1">
    <location>
        <begin position="22"/>
        <end position="166"/>
    </location>
</feature>